<accession>A0A7X2H2U0</accession>
<evidence type="ECO:0000313" key="2">
    <source>
        <dbReference type="Proteomes" id="UP000463051"/>
    </source>
</evidence>
<comment type="caution">
    <text evidence="1">The sequence shown here is derived from an EMBL/GenBank/DDBJ whole genome shotgun (WGS) entry which is preliminary data.</text>
</comment>
<protein>
    <submittedName>
        <fullName evidence="1">Uncharacterized protein</fullName>
    </submittedName>
</protein>
<sequence length="72" mass="7836">MGTKVKWGAVCALLFLLLWITGCVMVKQAPSVIEMQQMSSLDGGLQSPYGPQAPVMQDVYSRSIPDNVYSAE</sequence>
<reference evidence="1 2" key="1">
    <citation type="submission" date="2019-11" db="EMBL/GenBank/DDBJ databases">
        <title>Paenibacillus monticola sp. nov., a novel PGPR strain isolated from mountain sample in China.</title>
        <authorList>
            <person name="Zhao Q."/>
            <person name="Li H.-P."/>
            <person name="Zhang J.-L."/>
        </authorList>
    </citation>
    <scope>NUCLEOTIDE SEQUENCE [LARGE SCALE GENOMIC DNA]</scope>
    <source>
        <strain evidence="1 2">LC-T2</strain>
    </source>
</reference>
<dbReference type="PROSITE" id="PS51257">
    <property type="entry name" value="PROKAR_LIPOPROTEIN"/>
    <property type="match status" value="1"/>
</dbReference>
<dbReference type="AlphaFoldDB" id="A0A7X2H2U0"/>
<dbReference type="EMBL" id="WJXB01000002">
    <property type="protein sequence ID" value="MRN52544.1"/>
    <property type="molecule type" value="Genomic_DNA"/>
</dbReference>
<organism evidence="1 2">
    <name type="scientific">Paenibacillus monticola</name>
    <dbReference type="NCBI Taxonomy" id="2666075"/>
    <lineage>
        <taxon>Bacteria</taxon>
        <taxon>Bacillati</taxon>
        <taxon>Bacillota</taxon>
        <taxon>Bacilli</taxon>
        <taxon>Bacillales</taxon>
        <taxon>Paenibacillaceae</taxon>
        <taxon>Paenibacillus</taxon>
    </lineage>
</organism>
<keyword evidence="2" id="KW-1185">Reference proteome</keyword>
<proteinExistence type="predicted"/>
<dbReference type="Proteomes" id="UP000463051">
    <property type="component" value="Unassembled WGS sequence"/>
</dbReference>
<dbReference type="RefSeq" id="WP_154117554.1">
    <property type="nucleotide sequence ID" value="NZ_WJXB01000002.1"/>
</dbReference>
<gene>
    <name evidence="1" type="ORF">GJB61_05975</name>
</gene>
<name>A0A7X2H2U0_9BACL</name>
<evidence type="ECO:0000313" key="1">
    <source>
        <dbReference type="EMBL" id="MRN52544.1"/>
    </source>
</evidence>